<protein>
    <submittedName>
        <fullName evidence="2">Flavoprotein</fullName>
    </submittedName>
</protein>
<feature type="domain" description="Flavoprotein" evidence="1">
    <location>
        <begin position="11"/>
        <end position="138"/>
    </location>
</feature>
<comment type="caution">
    <text evidence="2">The sequence shown here is derived from an EMBL/GenBank/DDBJ whole genome shotgun (WGS) entry which is preliminary data.</text>
</comment>
<keyword evidence="3" id="KW-1185">Reference proteome</keyword>
<dbReference type="RefSeq" id="WP_276097190.1">
    <property type="nucleotide sequence ID" value="NZ_JARJBC010000049.1"/>
</dbReference>
<dbReference type="Gene3D" id="3.40.50.1950">
    <property type="entry name" value="Flavin prenyltransferase-like"/>
    <property type="match status" value="1"/>
</dbReference>
<dbReference type="Pfam" id="PF02441">
    <property type="entry name" value="Flavoprotein"/>
    <property type="match status" value="1"/>
</dbReference>
<evidence type="ECO:0000313" key="3">
    <source>
        <dbReference type="Proteomes" id="UP001216579"/>
    </source>
</evidence>
<dbReference type="InterPro" id="IPR003382">
    <property type="entry name" value="Flavoprotein"/>
</dbReference>
<accession>A0ABT5ZX38</accession>
<evidence type="ECO:0000259" key="1">
    <source>
        <dbReference type="Pfam" id="PF02441"/>
    </source>
</evidence>
<reference evidence="2 3" key="1">
    <citation type="submission" date="2023-03" db="EMBL/GenBank/DDBJ databases">
        <title>Draft genome sequence of Streptomyces sp. RB6PN23 isolated from peat swamp forest in Thailand.</title>
        <authorList>
            <person name="Klaysubun C."/>
            <person name="Duangmal K."/>
        </authorList>
    </citation>
    <scope>NUCLEOTIDE SEQUENCE [LARGE SCALE GENOMIC DNA]</scope>
    <source>
        <strain evidence="2 3">RB6PN23</strain>
    </source>
</reference>
<proteinExistence type="predicted"/>
<organism evidence="2 3">
    <name type="scientific">Streptomyces silvisoli</name>
    <dbReference type="NCBI Taxonomy" id="3034235"/>
    <lineage>
        <taxon>Bacteria</taxon>
        <taxon>Bacillati</taxon>
        <taxon>Actinomycetota</taxon>
        <taxon>Actinomycetes</taxon>
        <taxon>Kitasatosporales</taxon>
        <taxon>Streptomycetaceae</taxon>
        <taxon>Streptomyces</taxon>
    </lineage>
</organism>
<gene>
    <name evidence="2" type="ORF">P3G67_35430</name>
</gene>
<evidence type="ECO:0000313" key="2">
    <source>
        <dbReference type="EMBL" id="MDF3294392.1"/>
    </source>
</evidence>
<dbReference type="SUPFAM" id="SSF52507">
    <property type="entry name" value="Homo-oligomeric flavin-containing Cys decarboxylases, HFCD"/>
    <property type="match status" value="1"/>
</dbReference>
<name>A0ABT5ZX38_9ACTN</name>
<sequence>MTSRVLYLFGTAAPPVVDIGRAVEQAQTEGWDVCVGLSPTAARWLNSSVSRLAAFTGHPVRSEYKLPGEPDVWPPADVIAVAPATFNTINQWALGITDHFTVGVAAEAIGKGIPLVAMPCVNQALVEHPQFEKSMETLRSVGVNLVYGDGGFVPEQPGEERPETYPWHLVLDAVRAASPR</sequence>
<dbReference type="Proteomes" id="UP001216579">
    <property type="component" value="Unassembled WGS sequence"/>
</dbReference>
<dbReference type="InterPro" id="IPR036551">
    <property type="entry name" value="Flavin_trans-like"/>
</dbReference>
<dbReference type="EMBL" id="JARJBC010000049">
    <property type="protein sequence ID" value="MDF3294392.1"/>
    <property type="molecule type" value="Genomic_DNA"/>
</dbReference>